<dbReference type="SMART" id="SM00355">
    <property type="entry name" value="ZnF_C2H2"/>
    <property type="match status" value="2"/>
</dbReference>
<feature type="domain" description="C2H2-type" evidence="2">
    <location>
        <begin position="372"/>
        <end position="395"/>
    </location>
</feature>
<feature type="compositionally biased region" description="Acidic residues" evidence="1">
    <location>
        <begin position="99"/>
        <end position="109"/>
    </location>
</feature>
<dbReference type="Gene3D" id="3.30.160.60">
    <property type="entry name" value="Classic Zinc Finger"/>
    <property type="match status" value="1"/>
</dbReference>
<evidence type="ECO:0000259" key="2">
    <source>
        <dbReference type="SMART" id="SM00355"/>
    </source>
</evidence>
<name>A0A9W3BGL3_BIOGL</name>
<keyword evidence="3" id="KW-1185">Reference proteome</keyword>
<evidence type="ECO:0000313" key="3">
    <source>
        <dbReference type="Proteomes" id="UP001165740"/>
    </source>
</evidence>
<gene>
    <name evidence="4" type="primary">LOC106079054</name>
</gene>
<dbReference type="InterPro" id="IPR013087">
    <property type="entry name" value="Znf_C2H2_type"/>
</dbReference>
<feature type="region of interest" description="Disordered" evidence="1">
    <location>
        <begin position="69"/>
        <end position="181"/>
    </location>
</feature>
<dbReference type="AlphaFoldDB" id="A0A9W3BGL3"/>
<dbReference type="Proteomes" id="UP001165740">
    <property type="component" value="Chromosome 1"/>
</dbReference>
<sequence length="431" mass="48070">MDFDSSSKFISSLAKFLQSLCNGYVEFNSGVEVIGHIYLNVDTGKKIDYILNEKVCKTDENSVTFISNSFHAQPAERPKPTPKGFSEPSAKSEVAEPKIDEDEIIIMDEPESKNSGTLPPSRNLFHRKNINPYSKVGRSQKRPHSQNFSSFKHLPKQRKSDPPIGPNGAQHDVEISHTDNNTSNFITPQISGETSLTAATDSDISHLSKVFPQTFNDSSNNLNACEERDIKPQLDSDMNIVQVKQEITQSEHGGEEDQETYDESQDQSNVFPGMPYDQYYSEGNRRGQRADYGPGGLSHDYFQGNAGPSGEGGDTSDPGGSGDEDFFWPGTKGTLLRRQLICPVTGCNTAVGSNSDFHRHWKERHVASVVMYHCSYCNFPAKRKTNLIRHACVRHGLSKDEAVGKVEFQANKEFINPSPWTLHKALNYVRN</sequence>
<reference evidence="4" key="1">
    <citation type="submission" date="2025-08" db="UniProtKB">
        <authorList>
            <consortium name="RefSeq"/>
        </authorList>
    </citation>
    <scope>IDENTIFICATION</scope>
</reference>
<evidence type="ECO:0000256" key="1">
    <source>
        <dbReference type="SAM" id="MobiDB-lite"/>
    </source>
</evidence>
<feature type="compositionally biased region" description="Acidic residues" evidence="1">
    <location>
        <begin position="254"/>
        <end position="265"/>
    </location>
</feature>
<evidence type="ECO:0000313" key="4">
    <source>
        <dbReference type="RefSeq" id="XP_055898585.1"/>
    </source>
</evidence>
<proteinExistence type="predicted"/>
<dbReference type="RefSeq" id="XP_055898585.1">
    <property type="nucleotide sequence ID" value="XM_056042610.1"/>
</dbReference>
<feature type="domain" description="C2H2-type" evidence="2">
    <location>
        <begin position="340"/>
        <end position="365"/>
    </location>
</feature>
<organism evidence="3 4">
    <name type="scientific">Biomphalaria glabrata</name>
    <name type="common">Bloodfluke planorb</name>
    <name type="synonym">Freshwater snail</name>
    <dbReference type="NCBI Taxonomy" id="6526"/>
    <lineage>
        <taxon>Eukaryota</taxon>
        <taxon>Metazoa</taxon>
        <taxon>Spiralia</taxon>
        <taxon>Lophotrochozoa</taxon>
        <taxon>Mollusca</taxon>
        <taxon>Gastropoda</taxon>
        <taxon>Heterobranchia</taxon>
        <taxon>Euthyneura</taxon>
        <taxon>Panpulmonata</taxon>
        <taxon>Hygrophila</taxon>
        <taxon>Lymnaeoidea</taxon>
        <taxon>Planorbidae</taxon>
        <taxon>Biomphalaria</taxon>
    </lineage>
</organism>
<feature type="region of interest" description="Disordered" evidence="1">
    <location>
        <begin position="248"/>
        <end position="328"/>
    </location>
</feature>
<protein>
    <submittedName>
        <fullName evidence="4">Uncharacterized protein LOC106079054 isoform X6</fullName>
    </submittedName>
</protein>
<dbReference type="GeneID" id="106079054"/>
<accession>A0A9W3BGL3</accession>